<dbReference type="PANTHER" id="PTHR12606">
    <property type="entry name" value="SENTRIN/SUMO-SPECIFIC PROTEASE"/>
    <property type="match status" value="1"/>
</dbReference>
<feature type="compositionally biased region" description="Low complexity" evidence="5">
    <location>
        <begin position="1034"/>
        <end position="1044"/>
    </location>
</feature>
<evidence type="ECO:0000256" key="1">
    <source>
        <dbReference type="ARBA" id="ARBA00005234"/>
    </source>
</evidence>
<reference evidence="7" key="1">
    <citation type="submission" date="2023-01" db="EMBL/GenBank/DDBJ databases">
        <title>Genome assembly of the deep-sea coral Lophelia pertusa.</title>
        <authorList>
            <person name="Herrera S."/>
            <person name="Cordes E."/>
        </authorList>
    </citation>
    <scope>NUCLEOTIDE SEQUENCE</scope>
    <source>
        <strain evidence="7">USNM1676648</strain>
        <tissue evidence="7">Polyp</tissue>
    </source>
</reference>
<dbReference type="GO" id="GO:0006508">
    <property type="term" value="P:proteolysis"/>
    <property type="evidence" value="ECO:0007669"/>
    <property type="project" value="UniProtKB-KW"/>
</dbReference>
<organism evidence="7 8">
    <name type="scientific">Desmophyllum pertusum</name>
    <dbReference type="NCBI Taxonomy" id="174260"/>
    <lineage>
        <taxon>Eukaryota</taxon>
        <taxon>Metazoa</taxon>
        <taxon>Cnidaria</taxon>
        <taxon>Anthozoa</taxon>
        <taxon>Hexacorallia</taxon>
        <taxon>Scleractinia</taxon>
        <taxon>Caryophylliina</taxon>
        <taxon>Caryophylliidae</taxon>
        <taxon>Desmophyllum</taxon>
    </lineage>
</organism>
<evidence type="ECO:0000259" key="6">
    <source>
        <dbReference type="PROSITE" id="PS50600"/>
    </source>
</evidence>
<keyword evidence="2" id="KW-0645">Protease</keyword>
<dbReference type="GO" id="GO:0016926">
    <property type="term" value="P:protein desumoylation"/>
    <property type="evidence" value="ECO:0007669"/>
    <property type="project" value="TreeGrafter"/>
</dbReference>
<dbReference type="GO" id="GO:0016929">
    <property type="term" value="F:deSUMOylase activity"/>
    <property type="evidence" value="ECO:0007669"/>
    <property type="project" value="TreeGrafter"/>
</dbReference>
<dbReference type="PROSITE" id="PS50600">
    <property type="entry name" value="ULP_PROTEASE"/>
    <property type="match status" value="1"/>
</dbReference>
<keyword evidence="8" id="KW-1185">Reference proteome</keyword>
<dbReference type="PANTHER" id="PTHR12606:SF141">
    <property type="entry name" value="GH15225P-RELATED"/>
    <property type="match status" value="1"/>
</dbReference>
<evidence type="ECO:0000313" key="7">
    <source>
        <dbReference type="EMBL" id="KAJ7369604.1"/>
    </source>
</evidence>
<dbReference type="InterPro" id="IPR003653">
    <property type="entry name" value="Peptidase_C48_C"/>
</dbReference>
<dbReference type="EMBL" id="MU826900">
    <property type="protein sequence ID" value="KAJ7369604.1"/>
    <property type="molecule type" value="Genomic_DNA"/>
</dbReference>
<dbReference type="GO" id="GO:0005634">
    <property type="term" value="C:nucleus"/>
    <property type="evidence" value="ECO:0007669"/>
    <property type="project" value="TreeGrafter"/>
</dbReference>
<evidence type="ECO:0000313" key="8">
    <source>
        <dbReference type="Proteomes" id="UP001163046"/>
    </source>
</evidence>
<evidence type="ECO:0000256" key="5">
    <source>
        <dbReference type="SAM" id="MobiDB-lite"/>
    </source>
</evidence>
<feature type="domain" description="Ubiquitin-like protease family profile" evidence="6">
    <location>
        <begin position="1119"/>
        <end position="1289"/>
    </location>
</feature>
<proteinExistence type="inferred from homology"/>
<comment type="caution">
    <text evidence="7">The sequence shown here is derived from an EMBL/GenBank/DDBJ whole genome shotgun (WGS) entry which is preliminary data.</text>
</comment>
<comment type="similarity">
    <text evidence="1">Belongs to the peptidase C48 family.</text>
</comment>
<evidence type="ECO:0000256" key="3">
    <source>
        <dbReference type="ARBA" id="ARBA00022801"/>
    </source>
</evidence>
<dbReference type="SUPFAM" id="SSF54001">
    <property type="entry name" value="Cysteine proteinases"/>
    <property type="match status" value="1"/>
</dbReference>
<accession>A0A9W9YVN6</accession>
<sequence>MARIAKEAKEFSFHRVYGSCLSQGKRWYPLSSQLVGRKVSQFVKGKFFEGFSSEISRVGIGDLWRQNGEHVPSEWFSVKNSEEAYVISLFGLLGGLLKQSSTAESGFLSSDSFKRIVDAINNLDVSDRSENSAIDPRTPKSQRIAILEKELKFFRGKVSQIESSIATVMETPPETPLSSSRSRIVRSNIESIATSSLGPISKKRELKTVCSLALEEIDNAFNSSYGSLGAILGYGFINGKQEHQLAVSSAISEAVEIVSDNKGLGAAVDLAFTTELKQKQQIAKRVPDWVQLYVKLETKLPDNGWQTILNFLNLGRSGKDVDLQCLLTKNMIKACKTMIFSTSKSIMKIDPLDPQCGITGYSVGLAPALTWAIREARLHNSAMDLMIFNLKLDGRPFAGKDQVSAGVVAVDVHSSSESSGSVFPLAIGNCKENREELPKLIRRLNHEKNVIKERGIVVDGKWYKIKFVVTLDYKSLLLLIRKILGLEDEEDVHWEALGGQGFDVQGCVFCTAIRACKEHLSGRFDEACLTCLQSKANIGKWTGLRDDLEFLLDEELSHIQLCSLHQEMRNTEQLLGSVGLFAYRIGTLKMCNEAVAMYGPENTRSYDRIQVKLRTGQQTAVTKSNIRVSSMSGSTERAVLANCDKIVQESLPLVKIQQYYEEIPDSCRDVVLGYVSHYEDIKLYLKSILDSGIFARDFGSKQENVHLDDAKDLKKFLDDCYDKTAQTQADIEQKFLESEQLSVSCSKPPKKKKKLNSSKAGDMAHAMASLAAQLQLNHFKQVFQEWRDISLVIRSKVFEENEEEQIDIHDVKCKLWGLLLRHLFGVTLGMGDYAHLTVDHSAMLFREHRSFRQYSNQGFEASHKEQRMLYSRATSHDSSAEGQSRKRFAFRGCGWSDRKLCWSQEDVVWIHVMVDLFIKLFGEDYLNYIYTKDHGTQVTETSDPRNGFIYDHDKWEASFETVCQERATSMKSVRSADLLKQLANNSDQQPQADGDDVTCTPLQTEPLPCVSDSAQQKEAEVPVVPCEDTTVAASPVPDSETSSSDVEEVVTKDMSSPFALPQRCRTKLANVANQLQRGLPLHTRRSVPFQKSARCVFPGHKSALVDSLVDGSVAFNGSSVIDARDLVALSGCQPTSEENYLTNFVIEGYLDLIAKQSALNGTKVECIGWERFEKMAGRQPATDVLKGKAPLMKQDIVLVPCNSEHSLHWFLLVLLPKECQILVLDSMAGRFIKPTAEKAIRKMWMLVTELDTSIDASQWKFYTNKPTDIPQQQNDYDCGVFICLYARCLVLQHPMPDHIPSIRKIMILELHQEKLQSIPISSDDV</sequence>
<dbReference type="InterPro" id="IPR038765">
    <property type="entry name" value="Papain-like_cys_pep_sf"/>
</dbReference>
<dbReference type="Gene3D" id="3.40.395.10">
    <property type="entry name" value="Adenoviral Proteinase, Chain A"/>
    <property type="match status" value="1"/>
</dbReference>
<protein>
    <recommendedName>
        <fullName evidence="6">Ubiquitin-like protease family profile domain-containing protein</fullName>
    </recommendedName>
</protein>
<evidence type="ECO:0000256" key="2">
    <source>
        <dbReference type="ARBA" id="ARBA00022670"/>
    </source>
</evidence>
<dbReference type="OrthoDB" id="5986516at2759"/>
<name>A0A9W9YVN6_9CNID</name>
<dbReference type="Proteomes" id="UP001163046">
    <property type="component" value="Unassembled WGS sequence"/>
</dbReference>
<feature type="region of interest" description="Disordered" evidence="5">
    <location>
        <begin position="1020"/>
        <end position="1046"/>
    </location>
</feature>
<keyword evidence="4" id="KW-0788">Thiol protease</keyword>
<feature type="region of interest" description="Disordered" evidence="5">
    <location>
        <begin position="985"/>
        <end position="1004"/>
    </location>
</feature>
<keyword evidence="3" id="KW-0378">Hydrolase</keyword>
<dbReference type="Pfam" id="PF02902">
    <property type="entry name" value="Peptidase_C48"/>
    <property type="match status" value="1"/>
</dbReference>
<gene>
    <name evidence="7" type="ORF">OS493_037685</name>
</gene>
<evidence type="ECO:0000256" key="4">
    <source>
        <dbReference type="ARBA" id="ARBA00022807"/>
    </source>
</evidence>